<evidence type="ECO:0000256" key="1">
    <source>
        <dbReference type="SAM" id="SignalP"/>
    </source>
</evidence>
<protein>
    <recommendedName>
        <fullName evidence="4">Secreted protein</fullName>
    </recommendedName>
</protein>
<feature type="signal peptide" evidence="1">
    <location>
        <begin position="1"/>
        <end position="23"/>
    </location>
</feature>
<dbReference type="HOGENOM" id="CLU_126062_0_0_6"/>
<dbReference type="KEGG" id="psd:DSC_02990"/>
<feature type="chain" id="PRO_5003504471" description="Secreted protein" evidence="1">
    <location>
        <begin position="24"/>
        <end position="145"/>
    </location>
</feature>
<dbReference type="EMBL" id="CP003093">
    <property type="protein sequence ID" value="AER55251.1"/>
    <property type="molecule type" value="Genomic_DNA"/>
</dbReference>
<proteinExistence type="predicted"/>
<gene>
    <name evidence="2" type="ordered locus">DSC_02990</name>
</gene>
<dbReference type="AlphaFoldDB" id="G7UWD8"/>
<evidence type="ECO:0008006" key="4">
    <source>
        <dbReference type="Google" id="ProtNLM"/>
    </source>
</evidence>
<reference evidence="2 3" key="1">
    <citation type="journal article" date="2012" name="J. Bacteriol.">
        <title>Complete Genome Sequence of the BTEX-Degrading Bacterium Pseudoxanthomonas spadix BD-a59.</title>
        <authorList>
            <person name="Lee S.H."/>
            <person name="Jin H.M."/>
            <person name="Lee H.J."/>
            <person name="Kim J.M."/>
            <person name="Jeon C.O."/>
        </authorList>
    </citation>
    <scope>NUCLEOTIDE SEQUENCE [LARGE SCALE GENOMIC DNA]</scope>
    <source>
        <strain evidence="2 3">BD-a59</strain>
    </source>
</reference>
<evidence type="ECO:0000313" key="3">
    <source>
        <dbReference type="Proteomes" id="UP000005870"/>
    </source>
</evidence>
<keyword evidence="1" id="KW-0732">Signal</keyword>
<name>G7UWD8_PSEUP</name>
<organism evidence="2 3">
    <name type="scientific">Pseudoxanthomonas spadix (strain BD-a59)</name>
    <dbReference type="NCBI Taxonomy" id="1045855"/>
    <lineage>
        <taxon>Bacteria</taxon>
        <taxon>Pseudomonadati</taxon>
        <taxon>Pseudomonadota</taxon>
        <taxon>Gammaproteobacteria</taxon>
        <taxon>Lysobacterales</taxon>
        <taxon>Lysobacteraceae</taxon>
        <taxon>Pseudoxanthomonas</taxon>
    </lineage>
</organism>
<dbReference type="eggNOG" id="COG5400">
    <property type="taxonomic scope" value="Bacteria"/>
</dbReference>
<sequence>MMIRATVLVSLLALAGLSVPAQAKPPDIKCKLRFSASGWSVIYKTAKGTGVVTCSNGTSLPVRISMKGGGLTAGKSTLQGTGVFSDVHSAREVLGSYVTAEAHAGAVKSSDAQVLTKGEVSLALAATGRGWDLGIAFGAFHIDPR</sequence>
<dbReference type="Proteomes" id="UP000005870">
    <property type="component" value="Chromosome"/>
</dbReference>
<accession>G7UWD8</accession>
<keyword evidence="3" id="KW-1185">Reference proteome</keyword>
<evidence type="ECO:0000313" key="2">
    <source>
        <dbReference type="EMBL" id="AER55251.1"/>
    </source>
</evidence>